<keyword evidence="3" id="KW-1185">Reference proteome</keyword>
<comment type="caution">
    <text evidence="2">The sequence shown here is derived from an EMBL/GenBank/DDBJ whole genome shotgun (WGS) entry which is preliminary data.</text>
</comment>
<organism evidence="2 3">
    <name type="scientific">Streptomyces broussonetiae</name>
    <dbReference type="NCBI Taxonomy" id="2686304"/>
    <lineage>
        <taxon>Bacteria</taxon>
        <taxon>Bacillati</taxon>
        <taxon>Actinomycetota</taxon>
        <taxon>Actinomycetes</taxon>
        <taxon>Kitasatosporales</taxon>
        <taxon>Streptomycetaceae</taxon>
        <taxon>Streptomyces</taxon>
    </lineage>
</organism>
<feature type="domain" description="Pyridoxamine 5'-phosphate oxidase N-terminal" evidence="1">
    <location>
        <begin position="66"/>
        <end position="180"/>
    </location>
</feature>
<dbReference type="Pfam" id="PF01243">
    <property type="entry name" value="PNPOx_N"/>
    <property type="match status" value="1"/>
</dbReference>
<accession>A0ABV5EBU8</accession>
<dbReference type="InterPro" id="IPR011576">
    <property type="entry name" value="Pyridox_Oxase_N"/>
</dbReference>
<dbReference type="SUPFAM" id="SSF50475">
    <property type="entry name" value="FMN-binding split barrel"/>
    <property type="match status" value="1"/>
</dbReference>
<reference evidence="2 3" key="1">
    <citation type="submission" date="2024-01" db="EMBL/GenBank/DDBJ databases">
        <title>Genome mining of biosynthetic gene clusters to explore secondary metabolites of Streptomyces sp.</title>
        <authorList>
            <person name="Baig A."/>
            <person name="Ajitkumar Shintre N."/>
            <person name="Kumar H."/>
            <person name="Anbarasu A."/>
            <person name="Ramaiah S."/>
        </authorList>
    </citation>
    <scope>NUCLEOTIDE SEQUENCE [LARGE SCALE GENOMIC DNA]</scope>
    <source>
        <strain evidence="2 3">A57</strain>
    </source>
</reference>
<proteinExistence type="predicted"/>
<evidence type="ECO:0000313" key="2">
    <source>
        <dbReference type="EMBL" id="MFB8774324.1"/>
    </source>
</evidence>
<evidence type="ECO:0000259" key="1">
    <source>
        <dbReference type="Pfam" id="PF01243"/>
    </source>
</evidence>
<dbReference type="InterPro" id="IPR012349">
    <property type="entry name" value="Split_barrel_FMN-bd"/>
</dbReference>
<sequence>MDASSMATPVVDVLRGPGPWISVSARRLGPAAWAQRPRRGACVITSVPDMEITDTPRTPAERKRRLLERLERERDVWVATADGAGVPCLVALWFAWDGRALWVSTRLTNPTGRDLRQVGRARVAFGDTRDLVLVDGEVDAFPAPEAPEAAVAGLRAKYGWDPRGDSASYAFYRIRPRTVQAYRGEHEMCGRFLMRDGVWVV</sequence>
<dbReference type="RefSeq" id="WP_376733058.1">
    <property type="nucleotide sequence ID" value="NZ_JAYMRP010000012.1"/>
</dbReference>
<evidence type="ECO:0000313" key="3">
    <source>
        <dbReference type="Proteomes" id="UP001585080"/>
    </source>
</evidence>
<name>A0ABV5EBU8_9ACTN</name>
<gene>
    <name evidence="2" type="ORF">VSS16_16590</name>
</gene>
<protein>
    <submittedName>
        <fullName evidence="2">Pyridoxamine 5'-phosphate oxidase family protein</fullName>
    </submittedName>
</protein>
<dbReference type="EMBL" id="JAYMRP010000012">
    <property type="protein sequence ID" value="MFB8774324.1"/>
    <property type="molecule type" value="Genomic_DNA"/>
</dbReference>
<dbReference type="Gene3D" id="2.30.110.10">
    <property type="entry name" value="Electron Transport, Fmn-binding Protein, Chain A"/>
    <property type="match status" value="1"/>
</dbReference>
<dbReference type="Proteomes" id="UP001585080">
    <property type="component" value="Unassembled WGS sequence"/>
</dbReference>